<keyword evidence="2" id="KW-1185">Reference proteome</keyword>
<protein>
    <recommendedName>
        <fullName evidence="3">Phosphatidate cytidylyltransferase</fullName>
    </recommendedName>
</protein>
<proteinExistence type="predicted"/>
<gene>
    <name evidence="1" type="ORF">G4223_16730</name>
</gene>
<comment type="caution">
    <text evidence="1">The sequence shown here is derived from an EMBL/GenBank/DDBJ whole genome shotgun (WGS) entry which is preliminary data.</text>
</comment>
<dbReference type="AlphaFoldDB" id="A0A7C9QVQ8"/>
<dbReference type="RefSeq" id="WP_163682119.1">
    <property type="nucleotide sequence ID" value="NZ_JAAIYP010000043.1"/>
</dbReference>
<name>A0A7C9QVQ8_9PROT</name>
<evidence type="ECO:0000313" key="2">
    <source>
        <dbReference type="Proteomes" id="UP000480684"/>
    </source>
</evidence>
<sequence length="305" mass="34079">MSAPPPSLLLREHVVGDDVRRMAQDIADRHGDTVAAILFYGSCLRDESGAGILDFYVLVDDYRAFHGHPGAALANALVPPSVGFVPGGQSRFLGAKVAVIARTQFTGRLTRDALDTTLWARFCQPVALAYCRDHECAAWVERTLSRAAATAMDWAIRLGPVEGRAEDFWTALFRHTYAAELRVEGGGRAGQIYGFAPREFDDAFARLSPPEVEALADGRYRVHLDESERRHAQARWRRRRVTGKALNVLRLCKALFTFDGGVDYIVGKLERHSGQTIELRPWQRRHPLLAAPGMVWSLYRRGVIR</sequence>
<dbReference type="EMBL" id="JAAIYP010000043">
    <property type="protein sequence ID" value="NFV81758.1"/>
    <property type="molecule type" value="Genomic_DNA"/>
</dbReference>
<organism evidence="1 2">
    <name type="scientific">Magnetospirillum aberrantis SpK</name>
    <dbReference type="NCBI Taxonomy" id="908842"/>
    <lineage>
        <taxon>Bacteria</taxon>
        <taxon>Pseudomonadati</taxon>
        <taxon>Pseudomonadota</taxon>
        <taxon>Alphaproteobacteria</taxon>
        <taxon>Rhodospirillales</taxon>
        <taxon>Rhodospirillaceae</taxon>
        <taxon>Magnetospirillum</taxon>
    </lineage>
</organism>
<reference evidence="1 2" key="1">
    <citation type="submission" date="2020-02" db="EMBL/GenBank/DDBJ databases">
        <authorList>
            <person name="Dziuba M."/>
            <person name="Kuznetsov B."/>
            <person name="Mardanov A."/>
            <person name="Ravin N."/>
            <person name="Grouzdev D."/>
        </authorList>
    </citation>
    <scope>NUCLEOTIDE SEQUENCE [LARGE SCALE GENOMIC DNA]</scope>
    <source>
        <strain evidence="1 2">SpK</strain>
    </source>
</reference>
<dbReference type="Proteomes" id="UP000480684">
    <property type="component" value="Unassembled WGS sequence"/>
</dbReference>
<evidence type="ECO:0000313" key="1">
    <source>
        <dbReference type="EMBL" id="NFV81758.1"/>
    </source>
</evidence>
<evidence type="ECO:0008006" key="3">
    <source>
        <dbReference type="Google" id="ProtNLM"/>
    </source>
</evidence>
<accession>A0A7C9QVQ8</accession>